<sequence length="1193" mass="135453">MYVAGSSASSSSLTTTTGLNDDDVSENRVNEVCYPRPCDICQPKVICSDRFEFSRHLRNNHSVKEGGSYICRYGLNGICQTLPLEGVSDNDYEAHLRKCHVNTALPFAAHLPSSSSRNELVASGKKCFTLQSFTQNLASVLSDSSRSRKERLAFFTRHWGEAFIPKLRVAPSLSLPNITPEHFKNYLATTGKKHRSYLKARRALLKTLARHDENKRVDADDIPKILLNPHFSLADPEIFEAIFLEPNLDQPDRLLVDCGKGHATTSYSVSRCDSIASLTPSFSEDARISTALEPFEAGKGRYFRRYAQLQNTLEYFHDLVDSRLNNQLVSKSNEFWKTVISYSSLYGELADARRKVARVRGSLKSVDEKVYKHMTRIMELSNAREQRKRLLQKLQDIACLRDAQPAVQMLLNQNDYPKALECIQTAQEVLCHDLRGVACFRHLNTQLQELYKVIGRMLEEEFIALIQKEFGHSCENESEAFYQEVTFKYFALFVHVIHAQLNPVVLGLLRVREYKFVLVLQHEIVETVKNILRQTVKSHVVKNLAADQITEFDPSLGSLSSQMRRLDFEQWCDALKHVFEVLYCTCKKVQSIQELILENIDHFQKLFMCDQSTASSPIKRYIVFCKAIWVYILFLVLCCVLRTDSNVTLQAHIGTDSMDNVASTVTSSKNGITGTSNENVGFGGDDDELEGDEQLNAASNLNRPPSSSLSSFERSISSETQSATINFSKSDKEQISSTTKVEEHLSASDGSKFASGATPSAILSVPCRDLTQVRQAISLLVEHAIYACQERCCRLLVARSKDGFLEKLSIADFSSVIQLVGAFLNRFCELTRESEKYLSPLRVCITQQCSAFIKRFHEDRKGKLGFEFSSFFLYFSYIFVQMEQQPLLLFNIIRTGMNNILDSENWRSTEIPEHFQELVNECCVTGRLHDIGNIATATNKKPLKSTLEVNGETFVVVGAALFLLQILAQYCDVVTALPDYASELLMYVVELLKGYNSRSCQLILGAGALQLIGLKSISVRHLALSSRCLQLILKFVPYVQLEFEKYLKDEKKSQLRYISKVVRDYNDHIQEITNKLISVIDHHVIAQLKTWELKGNIPTPTFQQICKQFNRFYNGLSGIMPEYMIKELFQQVHENFKVNLKNQLVIMGVTPHDSLTYGLASQEYLYYIKTLRSMPCCADWNDETISEALFSRN</sequence>
<dbReference type="Gene3D" id="6.10.250.860">
    <property type="match status" value="1"/>
</dbReference>
<dbReference type="Pfam" id="PF10475">
    <property type="entry name" value="Vps54_N"/>
    <property type="match status" value="1"/>
</dbReference>
<dbReference type="GO" id="GO:0000938">
    <property type="term" value="C:GARP complex"/>
    <property type="evidence" value="ECO:0007669"/>
    <property type="project" value="InterPro"/>
</dbReference>
<evidence type="ECO:0000256" key="7">
    <source>
        <dbReference type="ARBA" id="ARBA00023054"/>
    </source>
</evidence>
<reference evidence="12" key="1">
    <citation type="submission" date="2017-02" db="UniProtKB">
        <authorList>
            <consortium name="WormBaseParasite"/>
        </authorList>
    </citation>
    <scope>IDENTIFICATION</scope>
</reference>
<keyword evidence="5" id="KW-0653">Protein transport</keyword>
<dbReference type="Gene3D" id="1.20.1280.130">
    <property type="match status" value="1"/>
</dbReference>
<feature type="compositionally biased region" description="Polar residues" evidence="8">
    <location>
        <begin position="668"/>
        <end position="679"/>
    </location>
</feature>
<protein>
    <recommendedName>
        <fullName evidence="3">Vacuolar protein sorting-associated protein 54</fullName>
    </recommendedName>
</protein>
<dbReference type="PANTHER" id="PTHR12965">
    <property type="entry name" value="VACUOLAR PROTEIN SORTING 54"/>
    <property type="match status" value="1"/>
</dbReference>
<evidence type="ECO:0000256" key="3">
    <source>
        <dbReference type="ARBA" id="ARBA00017665"/>
    </source>
</evidence>
<dbReference type="Proteomes" id="UP000046393">
    <property type="component" value="Unplaced"/>
</dbReference>
<dbReference type="InterPro" id="IPR039745">
    <property type="entry name" value="Vps54"/>
</dbReference>
<comment type="similarity">
    <text evidence="2">Belongs to the VPS54 family.</text>
</comment>
<feature type="compositionally biased region" description="Low complexity" evidence="8">
    <location>
        <begin position="1"/>
        <end position="19"/>
    </location>
</feature>
<evidence type="ECO:0000259" key="9">
    <source>
        <dbReference type="Pfam" id="PF07928"/>
    </source>
</evidence>
<keyword evidence="4" id="KW-0813">Transport</keyword>
<dbReference type="AlphaFoldDB" id="A0A0N5AQS1"/>
<evidence type="ECO:0000259" key="10">
    <source>
        <dbReference type="Pfam" id="PF10475"/>
    </source>
</evidence>
<dbReference type="InterPro" id="IPR012501">
    <property type="entry name" value="Vps54_C"/>
</dbReference>
<feature type="region of interest" description="Disordered" evidence="8">
    <location>
        <begin position="668"/>
        <end position="689"/>
    </location>
</feature>
<dbReference type="GO" id="GO:0042147">
    <property type="term" value="P:retrograde transport, endosome to Golgi"/>
    <property type="evidence" value="ECO:0007669"/>
    <property type="project" value="InterPro"/>
</dbReference>
<feature type="region of interest" description="Disordered" evidence="8">
    <location>
        <begin position="1"/>
        <end position="22"/>
    </location>
</feature>
<keyword evidence="6" id="KW-0333">Golgi apparatus</keyword>
<feature type="domain" description="Vacuolar protein sorting-associated protein 54 N-terminal" evidence="10">
    <location>
        <begin position="311"/>
        <end position="466"/>
    </location>
</feature>
<evidence type="ECO:0000256" key="5">
    <source>
        <dbReference type="ARBA" id="ARBA00022927"/>
    </source>
</evidence>
<evidence type="ECO:0000313" key="11">
    <source>
        <dbReference type="Proteomes" id="UP000046393"/>
    </source>
</evidence>
<evidence type="ECO:0000256" key="4">
    <source>
        <dbReference type="ARBA" id="ARBA00022448"/>
    </source>
</evidence>
<dbReference type="GO" id="GO:0006896">
    <property type="term" value="P:Golgi to vacuole transport"/>
    <property type="evidence" value="ECO:0007669"/>
    <property type="project" value="TreeGrafter"/>
</dbReference>
<evidence type="ECO:0000313" key="12">
    <source>
        <dbReference type="WBParaSite" id="SMUV_0000704501-mRNA-1"/>
    </source>
</evidence>
<dbReference type="STRING" id="451379.A0A0N5AQS1"/>
<keyword evidence="7" id="KW-0175">Coiled coil</keyword>
<keyword evidence="11" id="KW-1185">Reference proteome</keyword>
<proteinExistence type="inferred from homology"/>
<evidence type="ECO:0000256" key="2">
    <source>
        <dbReference type="ARBA" id="ARBA00009150"/>
    </source>
</evidence>
<accession>A0A0N5AQS1</accession>
<evidence type="ECO:0000256" key="1">
    <source>
        <dbReference type="ARBA" id="ARBA00004601"/>
    </source>
</evidence>
<dbReference type="Pfam" id="PF07928">
    <property type="entry name" value="Vps54"/>
    <property type="match status" value="1"/>
</dbReference>
<comment type="subcellular location">
    <subcellularLocation>
        <location evidence="1">Golgi apparatus</location>
        <location evidence="1">trans-Golgi network</location>
    </subcellularLocation>
</comment>
<dbReference type="PANTHER" id="PTHR12965:SF0">
    <property type="entry name" value="VACUOLAR PROTEIN SORTING-ASSOCIATED PROTEIN 54"/>
    <property type="match status" value="1"/>
</dbReference>
<dbReference type="GO" id="GO:0019905">
    <property type="term" value="F:syntaxin binding"/>
    <property type="evidence" value="ECO:0007669"/>
    <property type="project" value="TreeGrafter"/>
</dbReference>
<evidence type="ECO:0000256" key="6">
    <source>
        <dbReference type="ARBA" id="ARBA00023034"/>
    </source>
</evidence>
<evidence type="ECO:0000256" key="8">
    <source>
        <dbReference type="SAM" id="MobiDB-lite"/>
    </source>
</evidence>
<dbReference type="GO" id="GO:0015031">
    <property type="term" value="P:protein transport"/>
    <property type="evidence" value="ECO:0007669"/>
    <property type="project" value="UniProtKB-KW"/>
</dbReference>
<dbReference type="InterPro" id="IPR019515">
    <property type="entry name" value="VPS54_N"/>
</dbReference>
<feature type="domain" description="Vacuolar protein sorting-associated protein 54 C-terminal" evidence="9">
    <location>
        <begin position="952"/>
        <end position="1081"/>
    </location>
</feature>
<dbReference type="WBParaSite" id="SMUV_0000704501-mRNA-1">
    <property type="protein sequence ID" value="SMUV_0000704501-mRNA-1"/>
    <property type="gene ID" value="SMUV_0000704501"/>
</dbReference>
<organism evidence="11 12">
    <name type="scientific">Syphacia muris</name>
    <dbReference type="NCBI Taxonomy" id="451379"/>
    <lineage>
        <taxon>Eukaryota</taxon>
        <taxon>Metazoa</taxon>
        <taxon>Ecdysozoa</taxon>
        <taxon>Nematoda</taxon>
        <taxon>Chromadorea</taxon>
        <taxon>Rhabditida</taxon>
        <taxon>Spirurina</taxon>
        <taxon>Oxyuridomorpha</taxon>
        <taxon>Oxyuroidea</taxon>
        <taxon>Oxyuridae</taxon>
        <taxon>Syphacia</taxon>
    </lineage>
</organism>
<dbReference type="GO" id="GO:0005829">
    <property type="term" value="C:cytosol"/>
    <property type="evidence" value="ECO:0007669"/>
    <property type="project" value="GOC"/>
</dbReference>
<name>A0A0N5AQS1_9BILA</name>